<protein>
    <recommendedName>
        <fullName evidence="6">Cytochrome P450</fullName>
    </recommendedName>
</protein>
<comment type="caution">
    <text evidence="4">The sequence shown here is derived from an EMBL/GenBank/DDBJ whole genome shotgun (WGS) entry which is preliminary data.</text>
</comment>
<dbReference type="Gene3D" id="1.10.630.10">
    <property type="entry name" value="Cytochrome P450"/>
    <property type="match status" value="1"/>
</dbReference>
<proteinExistence type="inferred from homology"/>
<dbReference type="PRINTS" id="PR00463">
    <property type="entry name" value="EP450I"/>
</dbReference>
<gene>
    <name evidence="4" type="ORF">BDA96_05G222800</name>
</gene>
<dbReference type="InterPro" id="IPR001128">
    <property type="entry name" value="Cyt_P450"/>
</dbReference>
<dbReference type="InterPro" id="IPR017972">
    <property type="entry name" value="Cyt_P450_CS"/>
</dbReference>
<dbReference type="Proteomes" id="UP000807115">
    <property type="component" value="Chromosome 5"/>
</dbReference>
<keyword evidence="3" id="KW-0560">Oxidoreductase</keyword>
<feature type="binding site" description="axial binding residue" evidence="2">
    <location>
        <position position="459"/>
    </location>
    <ligand>
        <name>heme</name>
        <dbReference type="ChEBI" id="CHEBI:30413"/>
    </ligand>
    <ligandPart>
        <name>Fe</name>
        <dbReference type="ChEBI" id="CHEBI:18248"/>
    </ligandPart>
</feature>
<sequence>MGMVFSVLLAAYALALLAFTIATLHGSMQRRKPVSSSAAAAAPSRPPPPGPAGHPLLGSLLYVIGPLRHNPHRSLVALAESYGPIVYLRLGLTRAMAVISSAAIAHEALAKNDAALAARLVPDNVRALSYGATSMVFLPSSDQLWRQLRVLIGAGFSSSHGLEAIRPVLDRRAQQLAEHVRACSGSGAGTPVNIREAVNGTVLNVVSNVLFSEDVVDLRDDQKQAQSFKSLVVPVLEEWSKPSVSDAFPFLAPLEHLLGSRRRISTHLAKLFRFFDEVIIEKRLASGKKHNDILDILLSKMAMSKLTRQQITTFLTDMFIAASDTSTVTVQWAMAELLHHPDKMAKVKAELAEQLGFKGFVTESDLSKLPYLHAVVKETLRLHPAVPLIPREVVADDVFLGGFHVPKGTGIVVNLWAIGRDENAWPRPQEFIPERFLAAGQEVHSSMVYRPFGAGRRVCPGMEYTARSVPLLLASILHRNEWRLPADGDGVVGLEGMDLSDRYGTVLNPATPLHAVLVSTV</sequence>
<comment type="similarity">
    <text evidence="1 3">Belongs to the cytochrome P450 family.</text>
</comment>
<evidence type="ECO:0000256" key="3">
    <source>
        <dbReference type="RuleBase" id="RU000461"/>
    </source>
</evidence>
<dbReference type="GO" id="GO:0004497">
    <property type="term" value="F:monooxygenase activity"/>
    <property type="evidence" value="ECO:0007669"/>
    <property type="project" value="UniProtKB-KW"/>
</dbReference>
<evidence type="ECO:0000256" key="2">
    <source>
        <dbReference type="PIRSR" id="PIRSR602401-1"/>
    </source>
</evidence>
<keyword evidence="2 3" id="KW-0479">Metal-binding</keyword>
<evidence type="ECO:0000256" key="1">
    <source>
        <dbReference type="ARBA" id="ARBA00010617"/>
    </source>
</evidence>
<dbReference type="InterPro" id="IPR036396">
    <property type="entry name" value="Cyt_P450_sf"/>
</dbReference>
<name>A0A921QZH0_SORBI</name>
<evidence type="ECO:0008006" key="6">
    <source>
        <dbReference type="Google" id="ProtNLM"/>
    </source>
</evidence>
<dbReference type="SUPFAM" id="SSF48264">
    <property type="entry name" value="Cytochrome P450"/>
    <property type="match status" value="1"/>
</dbReference>
<keyword evidence="2 3" id="KW-0349">Heme</keyword>
<dbReference type="EMBL" id="CM027684">
    <property type="protein sequence ID" value="KAG0530852.1"/>
    <property type="molecule type" value="Genomic_DNA"/>
</dbReference>
<accession>A0A921QZH0</accession>
<dbReference type="GO" id="GO:0020037">
    <property type="term" value="F:heme binding"/>
    <property type="evidence" value="ECO:0007669"/>
    <property type="project" value="InterPro"/>
</dbReference>
<dbReference type="GO" id="GO:0016705">
    <property type="term" value="F:oxidoreductase activity, acting on paired donors, with incorporation or reduction of molecular oxygen"/>
    <property type="evidence" value="ECO:0007669"/>
    <property type="project" value="InterPro"/>
</dbReference>
<dbReference type="InterPro" id="IPR002401">
    <property type="entry name" value="Cyt_P450_E_grp-I"/>
</dbReference>
<reference evidence="4" key="2">
    <citation type="submission" date="2020-10" db="EMBL/GenBank/DDBJ databases">
        <authorList>
            <person name="Cooper E.A."/>
            <person name="Brenton Z.W."/>
            <person name="Flinn B.S."/>
            <person name="Jenkins J."/>
            <person name="Shu S."/>
            <person name="Flowers D."/>
            <person name="Luo F."/>
            <person name="Wang Y."/>
            <person name="Xia P."/>
            <person name="Barry K."/>
            <person name="Daum C."/>
            <person name="Lipzen A."/>
            <person name="Yoshinaga Y."/>
            <person name="Schmutz J."/>
            <person name="Saski C."/>
            <person name="Vermerris W."/>
            <person name="Kresovich S."/>
        </authorList>
    </citation>
    <scope>NUCLEOTIDE SEQUENCE</scope>
</reference>
<dbReference type="GO" id="GO:0005506">
    <property type="term" value="F:iron ion binding"/>
    <property type="evidence" value="ECO:0007669"/>
    <property type="project" value="InterPro"/>
</dbReference>
<keyword evidence="2 3" id="KW-0408">Iron</keyword>
<dbReference type="AlphaFoldDB" id="A0A921QZH0"/>
<dbReference type="PROSITE" id="PS00086">
    <property type="entry name" value="CYTOCHROME_P450"/>
    <property type="match status" value="1"/>
</dbReference>
<dbReference type="PANTHER" id="PTHR47950">
    <property type="entry name" value="CYTOCHROME P450, FAMILY 76, SUBFAMILY C, POLYPEPTIDE 5-RELATED"/>
    <property type="match status" value="1"/>
</dbReference>
<reference evidence="4" key="1">
    <citation type="journal article" date="2019" name="BMC Genomics">
        <title>A new reference genome for Sorghum bicolor reveals high levels of sequence similarity between sweet and grain genotypes: implications for the genetics of sugar metabolism.</title>
        <authorList>
            <person name="Cooper E.A."/>
            <person name="Brenton Z.W."/>
            <person name="Flinn B.S."/>
            <person name="Jenkins J."/>
            <person name="Shu S."/>
            <person name="Flowers D."/>
            <person name="Luo F."/>
            <person name="Wang Y."/>
            <person name="Xia P."/>
            <person name="Barry K."/>
            <person name="Daum C."/>
            <person name="Lipzen A."/>
            <person name="Yoshinaga Y."/>
            <person name="Schmutz J."/>
            <person name="Saski C."/>
            <person name="Vermerris W."/>
            <person name="Kresovich S."/>
        </authorList>
    </citation>
    <scope>NUCLEOTIDE SEQUENCE</scope>
</reference>
<keyword evidence="3" id="KW-0503">Monooxygenase</keyword>
<evidence type="ECO:0000313" key="4">
    <source>
        <dbReference type="EMBL" id="KAG0530852.1"/>
    </source>
</evidence>
<dbReference type="PRINTS" id="PR00385">
    <property type="entry name" value="P450"/>
</dbReference>
<dbReference type="PANTHER" id="PTHR47950:SF48">
    <property type="entry name" value="CYTOCHROME P450 FAMILY PROTEIN, EXPRESSED"/>
    <property type="match status" value="1"/>
</dbReference>
<dbReference type="Pfam" id="PF00067">
    <property type="entry name" value="p450"/>
    <property type="match status" value="1"/>
</dbReference>
<evidence type="ECO:0000313" key="5">
    <source>
        <dbReference type="Proteomes" id="UP000807115"/>
    </source>
</evidence>
<comment type="cofactor">
    <cofactor evidence="2">
        <name>heme</name>
        <dbReference type="ChEBI" id="CHEBI:30413"/>
    </cofactor>
</comment>
<organism evidence="4 5">
    <name type="scientific">Sorghum bicolor</name>
    <name type="common">Sorghum</name>
    <name type="synonym">Sorghum vulgare</name>
    <dbReference type="NCBI Taxonomy" id="4558"/>
    <lineage>
        <taxon>Eukaryota</taxon>
        <taxon>Viridiplantae</taxon>
        <taxon>Streptophyta</taxon>
        <taxon>Embryophyta</taxon>
        <taxon>Tracheophyta</taxon>
        <taxon>Spermatophyta</taxon>
        <taxon>Magnoliopsida</taxon>
        <taxon>Liliopsida</taxon>
        <taxon>Poales</taxon>
        <taxon>Poaceae</taxon>
        <taxon>PACMAD clade</taxon>
        <taxon>Panicoideae</taxon>
        <taxon>Andropogonodae</taxon>
        <taxon>Andropogoneae</taxon>
        <taxon>Sorghinae</taxon>
        <taxon>Sorghum</taxon>
    </lineage>
</organism>